<dbReference type="RefSeq" id="WP_179483461.1">
    <property type="nucleotide sequence ID" value="NZ_JACCFW010000001.1"/>
</dbReference>
<evidence type="ECO:0000256" key="8">
    <source>
        <dbReference type="SAM" id="Phobius"/>
    </source>
</evidence>
<feature type="transmembrane region" description="Helical" evidence="8">
    <location>
        <begin position="152"/>
        <end position="173"/>
    </location>
</feature>
<feature type="region of interest" description="Disordered" evidence="7">
    <location>
        <begin position="224"/>
        <end position="253"/>
    </location>
</feature>
<dbReference type="Pfam" id="PF03458">
    <property type="entry name" value="Gly_transporter"/>
    <property type="match status" value="2"/>
</dbReference>
<gene>
    <name evidence="10" type="ORF">HNR15_003363</name>
</gene>
<feature type="domain" description="Glycine transporter" evidence="9">
    <location>
        <begin position="99"/>
        <end position="172"/>
    </location>
</feature>
<reference evidence="10 11" key="1">
    <citation type="submission" date="2020-07" db="EMBL/GenBank/DDBJ databases">
        <title>Sequencing the genomes of 1000 actinobacteria strains.</title>
        <authorList>
            <person name="Klenk H.-P."/>
        </authorList>
    </citation>
    <scope>NUCLEOTIDE SEQUENCE [LARGE SCALE GENOMIC DNA]</scope>
    <source>
        <strain evidence="10 11">DSM 29531</strain>
    </source>
</reference>
<dbReference type="GO" id="GO:0005886">
    <property type="term" value="C:plasma membrane"/>
    <property type="evidence" value="ECO:0007669"/>
    <property type="project" value="UniProtKB-SubCell"/>
</dbReference>
<feature type="transmembrane region" description="Helical" evidence="8">
    <location>
        <begin position="70"/>
        <end position="89"/>
    </location>
</feature>
<evidence type="ECO:0000259" key="9">
    <source>
        <dbReference type="Pfam" id="PF03458"/>
    </source>
</evidence>
<keyword evidence="5 8" id="KW-1133">Transmembrane helix</keyword>
<organism evidence="10 11">
    <name type="scientific">Allobranchiibius huperziae</name>
    <dbReference type="NCBI Taxonomy" id="1874116"/>
    <lineage>
        <taxon>Bacteria</taxon>
        <taxon>Bacillati</taxon>
        <taxon>Actinomycetota</taxon>
        <taxon>Actinomycetes</taxon>
        <taxon>Micrococcales</taxon>
        <taxon>Dermacoccaceae</taxon>
        <taxon>Allobranchiibius</taxon>
    </lineage>
</organism>
<dbReference type="AlphaFoldDB" id="A0A853DP95"/>
<feature type="transmembrane region" description="Helical" evidence="8">
    <location>
        <begin position="38"/>
        <end position="58"/>
    </location>
</feature>
<keyword evidence="11" id="KW-1185">Reference proteome</keyword>
<evidence type="ECO:0000313" key="10">
    <source>
        <dbReference type="EMBL" id="NYJ76400.1"/>
    </source>
</evidence>
<keyword evidence="6 8" id="KW-0472">Membrane</keyword>
<keyword evidence="4 8" id="KW-0812">Transmembrane</keyword>
<evidence type="ECO:0000256" key="2">
    <source>
        <dbReference type="ARBA" id="ARBA00008193"/>
    </source>
</evidence>
<evidence type="ECO:0000256" key="3">
    <source>
        <dbReference type="ARBA" id="ARBA00022475"/>
    </source>
</evidence>
<dbReference type="InterPro" id="IPR005115">
    <property type="entry name" value="Gly_transporter"/>
</dbReference>
<evidence type="ECO:0000313" key="11">
    <source>
        <dbReference type="Proteomes" id="UP000571817"/>
    </source>
</evidence>
<feature type="transmembrane region" description="Helical" evidence="8">
    <location>
        <begin position="179"/>
        <end position="198"/>
    </location>
</feature>
<evidence type="ECO:0000256" key="6">
    <source>
        <dbReference type="ARBA" id="ARBA00023136"/>
    </source>
</evidence>
<feature type="transmembrane region" description="Helical" evidence="8">
    <location>
        <begin position="120"/>
        <end position="140"/>
    </location>
</feature>
<sequence>MYGSGHLTELFRVLDLTGVLANATLGGVIARAEKLDPFGFATLAVLSGLGGGIIRDVLLQHGTPVALTDYAYLLTALVGAAISFVIRVQGRAWDRVWPIIDAVALGTWAAAGAAKTLAAGLGWLPAVLLGMITAVGGGVVRDVVLRRIPGVLGGNTLYATCALGAAGVLVLLSTNGHPTVGLVAATIFGAGLCIIARWRGWMLPSADAWSPARVVPPAYRQRIRQRIDPEARQRRRAAQTDSAPETARPEETP</sequence>
<feature type="domain" description="Glycine transporter" evidence="9">
    <location>
        <begin position="13"/>
        <end position="86"/>
    </location>
</feature>
<evidence type="ECO:0000256" key="1">
    <source>
        <dbReference type="ARBA" id="ARBA00004651"/>
    </source>
</evidence>
<dbReference type="EMBL" id="JACCFW010000001">
    <property type="protein sequence ID" value="NYJ76400.1"/>
    <property type="molecule type" value="Genomic_DNA"/>
</dbReference>
<protein>
    <submittedName>
        <fullName evidence="10">Putative membrane protein YeiH</fullName>
    </submittedName>
</protein>
<dbReference type="PANTHER" id="PTHR30506">
    <property type="entry name" value="INNER MEMBRANE PROTEIN"/>
    <property type="match status" value="1"/>
</dbReference>
<evidence type="ECO:0000256" key="7">
    <source>
        <dbReference type="SAM" id="MobiDB-lite"/>
    </source>
</evidence>
<dbReference type="PANTHER" id="PTHR30506:SF3">
    <property type="entry name" value="UPF0126 INNER MEMBRANE PROTEIN YADS-RELATED"/>
    <property type="match status" value="1"/>
</dbReference>
<proteinExistence type="inferred from homology"/>
<accession>A0A853DP95</accession>
<comment type="similarity">
    <text evidence="2">Belongs to the UPF0126 family.</text>
</comment>
<dbReference type="Proteomes" id="UP000571817">
    <property type="component" value="Unassembled WGS sequence"/>
</dbReference>
<evidence type="ECO:0000256" key="5">
    <source>
        <dbReference type="ARBA" id="ARBA00022989"/>
    </source>
</evidence>
<evidence type="ECO:0000256" key="4">
    <source>
        <dbReference type="ARBA" id="ARBA00022692"/>
    </source>
</evidence>
<comment type="subcellular location">
    <subcellularLocation>
        <location evidence="1">Cell membrane</location>
        <topology evidence="1">Multi-pass membrane protein</topology>
    </subcellularLocation>
</comment>
<name>A0A853DP95_9MICO</name>
<keyword evidence="3" id="KW-1003">Cell membrane</keyword>
<comment type="caution">
    <text evidence="10">The sequence shown here is derived from an EMBL/GenBank/DDBJ whole genome shotgun (WGS) entry which is preliminary data.</text>
</comment>